<dbReference type="Proteomes" id="UP000565441">
    <property type="component" value="Unassembled WGS sequence"/>
</dbReference>
<keyword evidence="3" id="KW-1185">Reference proteome</keyword>
<comment type="caution">
    <text evidence="2">The sequence shown here is derived from an EMBL/GenBank/DDBJ whole genome shotgun (WGS) entry which is preliminary data.</text>
</comment>
<dbReference type="AlphaFoldDB" id="A0A8H5GR29"/>
<evidence type="ECO:0000313" key="2">
    <source>
        <dbReference type="EMBL" id="KAF5369634.1"/>
    </source>
</evidence>
<organism evidence="2 3">
    <name type="scientific">Tricholomella constricta</name>
    <dbReference type="NCBI Taxonomy" id="117010"/>
    <lineage>
        <taxon>Eukaryota</taxon>
        <taxon>Fungi</taxon>
        <taxon>Dikarya</taxon>
        <taxon>Basidiomycota</taxon>
        <taxon>Agaricomycotina</taxon>
        <taxon>Agaricomycetes</taxon>
        <taxon>Agaricomycetidae</taxon>
        <taxon>Agaricales</taxon>
        <taxon>Tricholomatineae</taxon>
        <taxon>Lyophyllaceae</taxon>
        <taxon>Tricholomella</taxon>
    </lineage>
</organism>
<feature type="region of interest" description="Disordered" evidence="1">
    <location>
        <begin position="1"/>
        <end position="26"/>
    </location>
</feature>
<accession>A0A8H5GR29</accession>
<protein>
    <submittedName>
        <fullName evidence="2">Uncharacterized protein</fullName>
    </submittedName>
</protein>
<sequence>MRHGILHDGRRPHATRFHSTPSPSPIFTYTEVPTHARPSSRAPKMIHGACFSRPLPSQRSSRLERCPLHNGAPVRVHRIRCLMPGNLSQWRAGLCDSSLFLLPHSPFRASADPTPTDIL</sequence>
<name>A0A8H5GR29_9AGAR</name>
<feature type="compositionally biased region" description="Basic and acidic residues" evidence="1">
    <location>
        <begin position="1"/>
        <end position="11"/>
    </location>
</feature>
<evidence type="ECO:0000313" key="3">
    <source>
        <dbReference type="Proteomes" id="UP000565441"/>
    </source>
</evidence>
<gene>
    <name evidence="2" type="ORF">D9615_010226</name>
</gene>
<feature type="compositionally biased region" description="Polar residues" evidence="1">
    <location>
        <begin position="17"/>
        <end position="26"/>
    </location>
</feature>
<dbReference type="EMBL" id="JAACJP010000055">
    <property type="protein sequence ID" value="KAF5369634.1"/>
    <property type="molecule type" value="Genomic_DNA"/>
</dbReference>
<evidence type="ECO:0000256" key="1">
    <source>
        <dbReference type="SAM" id="MobiDB-lite"/>
    </source>
</evidence>
<reference evidence="2 3" key="1">
    <citation type="journal article" date="2020" name="ISME J.">
        <title>Uncovering the hidden diversity of litter-decomposition mechanisms in mushroom-forming fungi.</title>
        <authorList>
            <person name="Floudas D."/>
            <person name="Bentzer J."/>
            <person name="Ahren D."/>
            <person name="Johansson T."/>
            <person name="Persson P."/>
            <person name="Tunlid A."/>
        </authorList>
    </citation>
    <scope>NUCLEOTIDE SEQUENCE [LARGE SCALE GENOMIC DNA]</scope>
    <source>
        <strain evidence="2 3">CBS 661.87</strain>
    </source>
</reference>
<proteinExistence type="predicted"/>